<comment type="subcellular location">
    <subcellularLocation>
        <location evidence="1">Membrane</location>
        <topology evidence="1">Lipid-anchor</topology>
    </subcellularLocation>
</comment>
<dbReference type="PROSITE" id="PS51257">
    <property type="entry name" value="PROKAR_LIPOPROTEIN"/>
    <property type="match status" value="1"/>
</dbReference>
<feature type="domain" description="Spore germination protein N-terminal" evidence="9">
    <location>
        <begin position="25"/>
        <end position="197"/>
    </location>
</feature>
<reference evidence="10 11" key="1">
    <citation type="submission" date="2019-03" db="EMBL/GenBank/DDBJ databases">
        <authorList>
            <person name="Jensen L."/>
            <person name="Storgaard J."/>
            <person name="Sulaj E."/>
            <person name="Schramm A."/>
            <person name="Marshall I.P.G."/>
        </authorList>
    </citation>
    <scope>NUCLEOTIDE SEQUENCE [LARGE SCALE GENOMIC DNA]</scope>
    <source>
        <strain evidence="10 11">2017H2G3</strain>
    </source>
</reference>
<dbReference type="InterPro" id="IPR057336">
    <property type="entry name" value="GerAC_N"/>
</dbReference>
<evidence type="ECO:0000313" key="11">
    <source>
        <dbReference type="Proteomes" id="UP000293846"/>
    </source>
</evidence>
<keyword evidence="7" id="KW-0449">Lipoprotein</keyword>
<keyword evidence="4" id="KW-0732">Signal</keyword>
<dbReference type="GO" id="GO:0009847">
    <property type="term" value="P:spore germination"/>
    <property type="evidence" value="ECO:0007669"/>
    <property type="project" value="InterPro"/>
</dbReference>
<evidence type="ECO:0000313" key="10">
    <source>
        <dbReference type="EMBL" id="TCJ03872.1"/>
    </source>
</evidence>
<keyword evidence="5" id="KW-0472">Membrane</keyword>
<keyword evidence="3" id="KW-0309">Germination</keyword>
<evidence type="ECO:0000256" key="1">
    <source>
        <dbReference type="ARBA" id="ARBA00004635"/>
    </source>
</evidence>
<dbReference type="Pfam" id="PF25198">
    <property type="entry name" value="Spore_GerAC_N"/>
    <property type="match status" value="1"/>
</dbReference>
<evidence type="ECO:0008006" key="12">
    <source>
        <dbReference type="Google" id="ProtNLM"/>
    </source>
</evidence>
<evidence type="ECO:0000256" key="5">
    <source>
        <dbReference type="ARBA" id="ARBA00023136"/>
    </source>
</evidence>
<dbReference type="RefSeq" id="WP_057762642.1">
    <property type="nucleotide sequence ID" value="NZ_CP183326.1"/>
</dbReference>
<dbReference type="PANTHER" id="PTHR35789:SF1">
    <property type="entry name" value="SPORE GERMINATION PROTEIN B3"/>
    <property type="match status" value="1"/>
</dbReference>
<keyword evidence="6" id="KW-0564">Palmitate</keyword>
<gene>
    <name evidence="10" type="ORF">E0Y62_11880</name>
</gene>
<sequence length="416" mass="47873">MKKQKHLIKMVCLILLVVSLGGCWDKKEIERNAYVVAIGLDKGKEASLKITYLISNPEYGSIQQGGSTNEPPVEIISFETDDLVSPLYKANAVIAKEISYNLMKNIIVSEKLAMEKEFIRWMYDTTKEKDIRRDTYLIFTKEDASKFILENQPKLETRANKYFEFIIRRGIATANIPDSTLHRYLRITEADADLFLGIYATTEHEDTDQSNKGDEIFAGQLDTTGKTNKTQFLGSTVFKEGMMIGKLTAEDTRISLLLSVAEKSPPMLISFPDPNKKEYRIAAKITQLKSPKVDLKMNNGISKVDVFLPIHMDILTDHAMENYAKDTQKREELKKYIENRFEKKMMKFVTRTQEEFKADPFGWSLIARKKFASLPEYKRFGWMQAYPQMDVNISVNITFGDFGRQSRLPKLEKVRD</sequence>
<keyword evidence="11" id="KW-1185">Reference proteome</keyword>
<dbReference type="InterPro" id="IPR038501">
    <property type="entry name" value="Spore_GerAC_C_sf"/>
</dbReference>
<evidence type="ECO:0000256" key="3">
    <source>
        <dbReference type="ARBA" id="ARBA00022544"/>
    </source>
</evidence>
<evidence type="ECO:0000256" key="4">
    <source>
        <dbReference type="ARBA" id="ARBA00022729"/>
    </source>
</evidence>
<proteinExistence type="inferred from homology"/>
<dbReference type="Gene3D" id="3.30.300.210">
    <property type="entry name" value="Nutrient germinant receptor protein C, domain 3"/>
    <property type="match status" value="1"/>
</dbReference>
<accession>A0A4R1AUE5</accession>
<evidence type="ECO:0000256" key="6">
    <source>
        <dbReference type="ARBA" id="ARBA00023139"/>
    </source>
</evidence>
<comment type="similarity">
    <text evidence="2">Belongs to the GerABKC lipoprotein family.</text>
</comment>
<comment type="caution">
    <text evidence="10">The sequence shown here is derived from an EMBL/GenBank/DDBJ whole genome shotgun (WGS) entry which is preliminary data.</text>
</comment>
<dbReference type="Proteomes" id="UP000293846">
    <property type="component" value="Unassembled WGS sequence"/>
</dbReference>
<evidence type="ECO:0000256" key="2">
    <source>
        <dbReference type="ARBA" id="ARBA00007886"/>
    </source>
</evidence>
<dbReference type="InterPro" id="IPR008844">
    <property type="entry name" value="Spore_GerAC-like"/>
</dbReference>
<protein>
    <recommendedName>
        <fullName evidence="12">Ger(X)C family spore germination protein</fullName>
    </recommendedName>
</protein>
<dbReference type="Pfam" id="PF05504">
    <property type="entry name" value="Spore_GerAC"/>
    <property type="match status" value="1"/>
</dbReference>
<dbReference type="AlphaFoldDB" id="A0A4R1AUE5"/>
<dbReference type="PANTHER" id="PTHR35789">
    <property type="entry name" value="SPORE GERMINATION PROTEIN B3"/>
    <property type="match status" value="1"/>
</dbReference>
<dbReference type="EMBL" id="SJTH01000012">
    <property type="protein sequence ID" value="TCJ03872.1"/>
    <property type="molecule type" value="Genomic_DNA"/>
</dbReference>
<organism evidence="10 11">
    <name type="scientific">Cytobacillus praedii</name>
    <dbReference type="NCBI Taxonomy" id="1742358"/>
    <lineage>
        <taxon>Bacteria</taxon>
        <taxon>Bacillati</taxon>
        <taxon>Bacillota</taxon>
        <taxon>Bacilli</taxon>
        <taxon>Bacillales</taxon>
        <taxon>Bacillaceae</taxon>
        <taxon>Cytobacillus</taxon>
    </lineage>
</organism>
<evidence type="ECO:0000259" key="9">
    <source>
        <dbReference type="Pfam" id="PF25198"/>
    </source>
</evidence>
<dbReference type="OrthoDB" id="9816067at2"/>
<name>A0A4R1AUE5_9BACI</name>
<evidence type="ECO:0000259" key="8">
    <source>
        <dbReference type="Pfam" id="PF05504"/>
    </source>
</evidence>
<evidence type="ECO:0000256" key="7">
    <source>
        <dbReference type="ARBA" id="ARBA00023288"/>
    </source>
</evidence>
<dbReference type="InterPro" id="IPR046953">
    <property type="entry name" value="Spore_GerAC-like_C"/>
</dbReference>
<dbReference type="STRING" id="1742358.GCA_001439605_00171"/>
<dbReference type="GO" id="GO:0016020">
    <property type="term" value="C:membrane"/>
    <property type="evidence" value="ECO:0007669"/>
    <property type="project" value="UniProtKB-SubCell"/>
</dbReference>
<feature type="domain" description="Spore germination GerAC-like C-terminal" evidence="8">
    <location>
        <begin position="234"/>
        <end position="399"/>
    </location>
</feature>